<protein>
    <recommendedName>
        <fullName evidence="2">Putative zinc-finger domain-containing protein</fullName>
    </recommendedName>
</protein>
<evidence type="ECO:0000256" key="1">
    <source>
        <dbReference type="SAM" id="MobiDB-lite"/>
    </source>
</evidence>
<sequence>MIPGVWNIEVITMSCRQIQSQLPDYVRGQLPADESQVVRVHLESCAPCQQHEAFERSLMSELASRCRLPEPSPGFENRVFGQLPAQASNRKVHLAWGGAVAAALVLGLMLGQGGGKPGLEPEVAATDLTEEAAPSEMVPVERTVRLAFNAGEALDDVTLTLDLPPHVELSGLPGQHRVSWQVSLVQGDNVLELPLTILFPGAGELIAELDANGRQKVFRAMVPQYPSDDGPAASSSRTNHEEPAT</sequence>
<dbReference type="PATRIC" id="fig|1306954.6.peg.2635"/>
<accession>A0A137S2N1</accession>
<dbReference type="Proteomes" id="UP000070282">
    <property type="component" value="Unassembled WGS sequence"/>
</dbReference>
<evidence type="ECO:0000259" key="2">
    <source>
        <dbReference type="Pfam" id="PF13490"/>
    </source>
</evidence>
<comment type="caution">
    <text evidence="3">The sequence shown here is derived from an EMBL/GenBank/DDBJ whole genome shotgun (WGS) entry which is preliminary data.</text>
</comment>
<feature type="domain" description="Putative zinc-finger" evidence="2">
    <location>
        <begin position="15"/>
        <end position="49"/>
    </location>
</feature>
<dbReference type="EMBL" id="LOCO01000031">
    <property type="protein sequence ID" value="KXO06678.1"/>
    <property type="molecule type" value="Genomic_DNA"/>
</dbReference>
<keyword evidence="4" id="KW-1185">Reference proteome</keyword>
<dbReference type="Gene3D" id="1.10.10.1320">
    <property type="entry name" value="Anti-sigma factor, zinc-finger domain"/>
    <property type="match status" value="1"/>
</dbReference>
<dbReference type="InterPro" id="IPR027383">
    <property type="entry name" value="Znf_put"/>
</dbReference>
<proteinExistence type="predicted"/>
<feature type="region of interest" description="Disordered" evidence="1">
    <location>
        <begin position="223"/>
        <end position="245"/>
    </location>
</feature>
<evidence type="ECO:0000313" key="3">
    <source>
        <dbReference type="EMBL" id="KXO06678.1"/>
    </source>
</evidence>
<gene>
    <name evidence="3" type="ORF">J122_3802</name>
</gene>
<name>A0A137S2N1_9GAMM</name>
<reference evidence="4" key="1">
    <citation type="submission" date="2015-12" db="EMBL/GenBank/DDBJ databases">
        <authorList>
            <person name="Lima A."/>
            <person name="Farahani Zayas N."/>
            <person name="Castro Da Silva M.A."/>
            <person name="Cabral A."/>
            <person name="Pessatti M.L."/>
        </authorList>
    </citation>
    <scope>NUCLEOTIDE SEQUENCE [LARGE SCALE GENOMIC DNA]</scope>
    <source>
        <strain evidence="4">LAMA 842</strain>
    </source>
</reference>
<dbReference type="InterPro" id="IPR041916">
    <property type="entry name" value="Anti_sigma_zinc_sf"/>
</dbReference>
<dbReference type="AlphaFoldDB" id="A0A137S2N1"/>
<dbReference type="Pfam" id="PF13490">
    <property type="entry name" value="zf-HC2"/>
    <property type="match status" value="1"/>
</dbReference>
<organism evidence="3 4">
    <name type="scientific">Marinobacter excellens LAMA 842</name>
    <dbReference type="NCBI Taxonomy" id="1306954"/>
    <lineage>
        <taxon>Bacteria</taxon>
        <taxon>Pseudomonadati</taxon>
        <taxon>Pseudomonadota</taxon>
        <taxon>Gammaproteobacteria</taxon>
        <taxon>Pseudomonadales</taxon>
        <taxon>Marinobacteraceae</taxon>
        <taxon>Marinobacter</taxon>
    </lineage>
</organism>
<evidence type="ECO:0000313" key="4">
    <source>
        <dbReference type="Proteomes" id="UP000070282"/>
    </source>
</evidence>